<dbReference type="EMBL" id="OU015569">
    <property type="protein sequence ID" value="CAG5099822.1"/>
    <property type="molecule type" value="Genomic_DNA"/>
</dbReference>
<name>A0ABN7SH03_OIKDI</name>
<feature type="domain" description="RRM" evidence="5">
    <location>
        <begin position="429"/>
        <end position="512"/>
    </location>
</feature>
<evidence type="ECO:0000256" key="1">
    <source>
        <dbReference type="ARBA" id="ARBA00022737"/>
    </source>
</evidence>
<proteinExistence type="predicted"/>
<keyword evidence="1" id="KW-0677">Repeat</keyword>
<dbReference type="CDD" id="cd12650">
    <property type="entry name" value="RRM1_Hu"/>
    <property type="match status" value="1"/>
</dbReference>
<dbReference type="PANTHER" id="PTHR48025:SF1">
    <property type="entry name" value="RRM DOMAIN-CONTAINING PROTEIN"/>
    <property type="match status" value="1"/>
</dbReference>
<dbReference type="PANTHER" id="PTHR48025">
    <property type="entry name" value="OS02G0815200 PROTEIN"/>
    <property type="match status" value="1"/>
</dbReference>
<dbReference type="SUPFAM" id="SSF54928">
    <property type="entry name" value="RNA-binding domain, RBD"/>
    <property type="match status" value="2"/>
</dbReference>
<protein>
    <submittedName>
        <fullName evidence="6">Oidioi.mRNA.OKI2018_I69.XSR.g16703.t1.cds</fullName>
    </submittedName>
</protein>
<dbReference type="InterPro" id="IPR035979">
    <property type="entry name" value="RBD_domain_sf"/>
</dbReference>
<evidence type="ECO:0000256" key="3">
    <source>
        <dbReference type="PROSITE-ProRule" id="PRU00176"/>
    </source>
</evidence>
<feature type="compositionally biased region" description="Polar residues" evidence="4">
    <location>
        <begin position="53"/>
        <end position="68"/>
    </location>
</feature>
<dbReference type="InterPro" id="IPR050502">
    <property type="entry name" value="Euk_RNA-bind_prot"/>
</dbReference>
<evidence type="ECO:0000256" key="2">
    <source>
        <dbReference type="ARBA" id="ARBA00022884"/>
    </source>
</evidence>
<feature type="compositionally biased region" description="Polar residues" evidence="4">
    <location>
        <begin position="109"/>
        <end position="132"/>
    </location>
</feature>
<dbReference type="InterPro" id="IPR034775">
    <property type="entry name" value="Elav_RRM1"/>
</dbReference>
<gene>
    <name evidence="6" type="ORF">OKIOD_LOCUS8261</name>
</gene>
<feature type="region of interest" description="Disordered" evidence="4">
    <location>
        <begin position="360"/>
        <end position="420"/>
    </location>
</feature>
<dbReference type="Pfam" id="PF00076">
    <property type="entry name" value="RRM_1"/>
    <property type="match status" value="3"/>
</dbReference>
<evidence type="ECO:0000259" key="5">
    <source>
        <dbReference type="PROSITE" id="PS50102"/>
    </source>
</evidence>
<dbReference type="InterPro" id="IPR012677">
    <property type="entry name" value="Nucleotide-bd_a/b_plait_sf"/>
</dbReference>
<evidence type="ECO:0000313" key="6">
    <source>
        <dbReference type="EMBL" id="CAG5099822.1"/>
    </source>
</evidence>
<dbReference type="PRINTS" id="PR00961">
    <property type="entry name" value="HUDSXLRNA"/>
</dbReference>
<feature type="region of interest" description="Disordered" evidence="4">
    <location>
        <begin position="53"/>
        <end position="132"/>
    </location>
</feature>
<evidence type="ECO:0000313" key="7">
    <source>
        <dbReference type="Proteomes" id="UP001158576"/>
    </source>
</evidence>
<dbReference type="InterPro" id="IPR002343">
    <property type="entry name" value="Hud_Sxl_RNA"/>
</dbReference>
<organism evidence="6 7">
    <name type="scientific">Oikopleura dioica</name>
    <name type="common">Tunicate</name>
    <dbReference type="NCBI Taxonomy" id="34765"/>
    <lineage>
        <taxon>Eukaryota</taxon>
        <taxon>Metazoa</taxon>
        <taxon>Chordata</taxon>
        <taxon>Tunicata</taxon>
        <taxon>Appendicularia</taxon>
        <taxon>Copelata</taxon>
        <taxon>Oikopleuridae</taxon>
        <taxon>Oikopleura</taxon>
    </lineage>
</organism>
<dbReference type="SMART" id="SM00360">
    <property type="entry name" value="RRM"/>
    <property type="match status" value="3"/>
</dbReference>
<dbReference type="PROSITE" id="PS50102">
    <property type="entry name" value="RRM"/>
    <property type="match status" value="3"/>
</dbReference>
<feature type="domain" description="RRM" evidence="5">
    <location>
        <begin position="224"/>
        <end position="302"/>
    </location>
</feature>
<accession>A0ABN7SH03</accession>
<evidence type="ECO:0000256" key="4">
    <source>
        <dbReference type="SAM" id="MobiDB-lite"/>
    </source>
</evidence>
<keyword evidence="2 3" id="KW-0694">RNA-binding</keyword>
<feature type="compositionally biased region" description="Low complexity" evidence="4">
    <location>
        <begin position="96"/>
        <end position="108"/>
    </location>
</feature>
<reference evidence="6 7" key="1">
    <citation type="submission" date="2021-04" db="EMBL/GenBank/DDBJ databases">
        <authorList>
            <person name="Bliznina A."/>
        </authorList>
    </citation>
    <scope>NUCLEOTIDE SEQUENCE [LARGE SCALE GENOMIC DNA]</scope>
</reference>
<dbReference type="InterPro" id="IPR000504">
    <property type="entry name" value="RRM_dom"/>
</dbReference>
<sequence length="520" mass="56580">MAENAQVPSTRHGPVFQNACNFCSGSGHEAGLCCTQLSMPSVDSGLEVASSQIVSPYGSPNNRNNQKPSPCASPVSVSTMGGVHSHSSPLPRIRVSSPGIAASSGSPIVTSTPAQPRRTMQSSTMPTFSSTGGMESKTNLIVNYLPQNYTQDNLRELFSSIGDIETCKLCRNRDTKLSLGYGFVNFRRAGDAKRAVSQFNGLSLQNKTIKVSFARPSSNIIKNTNLYVAGIPRSATLQEVKNLFSRIGKIISARILHCKDTGLSKGVAFVRFDTRLEAERAVKLMHQYNYEGETLTVKFASPMEKAEKGIQSNLNENGNASMKGNSNQQPVDLNFQQFQENFQARVFQSLRLLRNGFHSLNERLSPPKKSSPQKMILGYSPHYPPHTPPRRDPLSGRTSSTSEDSRSPEASTSSPPAAYSSRRRSSVPVFISVSNLPPDVTESKVWELFGPFGAVNSISITRRESESSNPVKKIVTGTVQMPVYQDALGAICALQGTELSKGYKLRLEFQLPAMGCSKAN</sequence>
<feature type="domain" description="RRM" evidence="5">
    <location>
        <begin position="138"/>
        <end position="216"/>
    </location>
</feature>
<keyword evidence="7" id="KW-1185">Reference proteome</keyword>
<dbReference type="Gene3D" id="3.30.70.330">
    <property type="match status" value="3"/>
</dbReference>
<dbReference type="Proteomes" id="UP001158576">
    <property type="component" value="Chromosome XSR"/>
</dbReference>
<feature type="compositionally biased region" description="Low complexity" evidence="4">
    <location>
        <begin position="408"/>
        <end position="420"/>
    </location>
</feature>